<dbReference type="RefSeq" id="WP_072953249.1">
    <property type="nucleotide sequence ID" value="NZ_FQUT01000001.1"/>
</dbReference>
<evidence type="ECO:0000259" key="4">
    <source>
        <dbReference type="PROSITE" id="PS01124"/>
    </source>
</evidence>
<dbReference type="SMART" id="SM00342">
    <property type="entry name" value="HTH_ARAC"/>
    <property type="match status" value="1"/>
</dbReference>
<dbReference type="GO" id="GO:0043565">
    <property type="term" value="F:sequence-specific DNA binding"/>
    <property type="evidence" value="ECO:0007669"/>
    <property type="project" value="InterPro"/>
</dbReference>
<dbReference type="PROSITE" id="PS01124">
    <property type="entry name" value="HTH_ARAC_FAMILY_2"/>
    <property type="match status" value="1"/>
</dbReference>
<keyword evidence="3" id="KW-0804">Transcription</keyword>
<dbReference type="STRING" id="1416778.SAMN05443633_101746"/>
<dbReference type="InterPro" id="IPR014710">
    <property type="entry name" value="RmlC-like_jellyroll"/>
</dbReference>
<dbReference type="PANTHER" id="PTHR43280">
    <property type="entry name" value="ARAC-FAMILY TRANSCRIPTIONAL REGULATOR"/>
    <property type="match status" value="1"/>
</dbReference>
<dbReference type="InterPro" id="IPR009057">
    <property type="entry name" value="Homeodomain-like_sf"/>
</dbReference>
<dbReference type="PANTHER" id="PTHR43280:SF28">
    <property type="entry name" value="HTH-TYPE TRANSCRIPTIONAL ACTIVATOR RHAS"/>
    <property type="match status" value="1"/>
</dbReference>
<feature type="domain" description="HTH araC/xylS-type" evidence="4">
    <location>
        <begin position="177"/>
        <end position="277"/>
    </location>
</feature>
<sequence length="286" mass="33869">MKLIQFDPLFIRHFKTREWPFPLHSHNHYELMLISEGSGIHILNGKRNNFKKNTIFFLAPEDVHDFEIIEEIQFSVLKFLPAVLKNGTNVSMTDYWDNLLIFLAMEWNYSNKASEDSQLYKTLRNIIDIMVMEWKNYSEKITEVHTHLLRSLLLIMDQHLKISTDKIADTSAISKIERIQNYIHQYIHEPDKLLIKTIAVHFSLSDSGLRQFFKNKMEMPINQYISELKIKMIKSRIAHSDLTLSQVALEFGFADASHFNKFFFRFENQNPSQFRLSIKNKKNAHM</sequence>
<proteinExistence type="predicted"/>
<protein>
    <submittedName>
        <fullName evidence="5">Transcriptional regulator, AraC family</fullName>
    </submittedName>
</protein>
<dbReference type="Gene3D" id="1.10.10.60">
    <property type="entry name" value="Homeodomain-like"/>
    <property type="match status" value="2"/>
</dbReference>
<dbReference type="SUPFAM" id="SSF51215">
    <property type="entry name" value="Regulatory protein AraC"/>
    <property type="match status" value="1"/>
</dbReference>
<dbReference type="Proteomes" id="UP000184518">
    <property type="component" value="Unassembled WGS sequence"/>
</dbReference>
<evidence type="ECO:0000313" key="5">
    <source>
        <dbReference type="EMBL" id="SHE67139.1"/>
    </source>
</evidence>
<reference evidence="6" key="1">
    <citation type="submission" date="2016-11" db="EMBL/GenBank/DDBJ databases">
        <authorList>
            <person name="Varghese N."/>
            <person name="Submissions S."/>
        </authorList>
    </citation>
    <scope>NUCLEOTIDE SEQUENCE [LARGE SCALE GENOMIC DNA]</scope>
    <source>
        <strain evidence="6">DSM 27619</strain>
    </source>
</reference>
<dbReference type="OrthoDB" id="636258at2"/>
<dbReference type="Pfam" id="PF12833">
    <property type="entry name" value="HTH_18"/>
    <property type="match status" value="1"/>
</dbReference>
<evidence type="ECO:0000313" key="6">
    <source>
        <dbReference type="Proteomes" id="UP000184518"/>
    </source>
</evidence>
<dbReference type="InterPro" id="IPR018060">
    <property type="entry name" value="HTH_AraC"/>
</dbReference>
<gene>
    <name evidence="5" type="ORF">SAMN05443633_101746</name>
</gene>
<dbReference type="AlphaFoldDB" id="A0A1M4VDT7"/>
<evidence type="ECO:0000256" key="1">
    <source>
        <dbReference type="ARBA" id="ARBA00023015"/>
    </source>
</evidence>
<evidence type="ECO:0000256" key="2">
    <source>
        <dbReference type="ARBA" id="ARBA00023125"/>
    </source>
</evidence>
<evidence type="ECO:0000256" key="3">
    <source>
        <dbReference type="ARBA" id="ARBA00023163"/>
    </source>
</evidence>
<keyword evidence="2" id="KW-0238">DNA-binding</keyword>
<dbReference type="InterPro" id="IPR037923">
    <property type="entry name" value="HTH-like"/>
</dbReference>
<dbReference type="InterPro" id="IPR003313">
    <property type="entry name" value="AraC-bd"/>
</dbReference>
<organism evidence="5 6">
    <name type="scientific">Chryseobacterium arachidis</name>
    <dbReference type="NCBI Taxonomy" id="1416778"/>
    <lineage>
        <taxon>Bacteria</taxon>
        <taxon>Pseudomonadati</taxon>
        <taxon>Bacteroidota</taxon>
        <taxon>Flavobacteriia</taxon>
        <taxon>Flavobacteriales</taxon>
        <taxon>Weeksellaceae</taxon>
        <taxon>Chryseobacterium group</taxon>
        <taxon>Chryseobacterium</taxon>
    </lineage>
</organism>
<keyword evidence="1" id="KW-0805">Transcription regulation</keyword>
<dbReference type="EMBL" id="FQUT01000001">
    <property type="protein sequence ID" value="SHE67139.1"/>
    <property type="molecule type" value="Genomic_DNA"/>
</dbReference>
<dbReference type="SUPFAM" id="SSF46689">
    <property type="entry name" value="Homeodomain-like"/>
    <property type="match status" value="1"/>
</dbReference>
<dbReference type="GO" id="GO:0003700">
    <property type="term" value="F:DNA-binding transcription factor activity"/>
    <property type="evidence" value="ECO:0007669"/>
    <property type="project" value="InterPro"/>
</dbReference>
<dbReference type="Gene3D" id="2.60.120.10">
    <property type="entry name" value="Jelly Rolls"/>
    <property type="match status" value="1"/>
</dbReference>
<name>A0A1M4VDT7_9FLAO</name>
<keyword evidence="6" id="KW-1185">Reference proteome</keyword>
<accession>A0A1M4VDT7</accession>
<dbReference type="Pfam" id="PF02311">
    <property type="entry name" value="AraC_binding"/>
    <property type="match status" value="1"/>
</dbReference>